<gene>
    <name evidence="2" type="ORF">IOD40_05190</name>
</gene>
<dbReference type="InterPro" id="IPR036249">
    <property type="entry name" value="Thioredoxin-like_sf"/>
</dbReference>
<name>A0ABS0S9U4_9HYPH</name>
<keyword evidence="3" id="KW-1185">Reference proteome</keyword>
<reference evidence="2 3" key="1">
    <citation type="submission" date="2020-10" db="EMBL/GenBank/DDBJ databases">
        <title>Aquamicrobium zhengzhouensis sp. nov., a exopolysaccharide producing bacterium isolated from farmland soil.</title>
        <authorList>
            <person name="Wang X."/>
        </authorList>
    </citation>
    <scope>NUCLEOTIDE SEQUENCE [LARGE SCALE GENOMIC DNA]</scope>
    <source>
        <strain evidence="3">cd-1</strain>
    </source>
</reference>
<feature type="domain" description="Glutaredoxin" evidence="1">
    <location>
        <begin position="12"/>
        <end position="60"/>
    </location>
</feature>
<dbReference type="SUPFAM" id="SSF52833">
    <property type="entry name" value="Thioredoxin-like"/>
    <property type="match status" value="1"/>
</dbReference>
<sequence length="78" mass="8896">MQKQPLSYLVIGTADCRYCVAAKNLLNECKLAYDEEVITMAEAKERGYETVPQIFYGPNYVGGYTELHARLSKTHMLF</sequence>
<dbReference type="Gene3D" id="3.40.30.10">
    <property type="entry name" value="Glutaredoxin"/>
    <property type="match status" value="1"/>
</dbReference>
<protein>
    <submittedName>
        <fullName evidence="2">Glutaredoxin</fullName>
    </submittedName>
</protein>
<evidence type="ECO:0000259" key="1">
    <source>
        <dbReference type="Pfam" id="PF00462"/>
    </source>
</evidence>
<comment type="caution">
    <text evidence="2">The sequence shown here is derived from an EMBL/GenBank/DDBJ whole genome shotgun (WGS) entry which is preliminary data.</text>
</comment>
<accession>A0ABS0S9U4</accession>
<dbReference type="PROSITE" id="PS51354">
    <property type="entry name" value="GLUTAREDOXIN_2"/>
    <property type="match status" value="1"/>
</dbReference>
<proteinExistence type="predicted"/>
<evidence type="ECO:0000313" key="2">
    <source>
        <dbReference type="EMBL" id="MBI1620058.1"/>
    </source>
</evidence>
<organism evidence="2 3">
    <name type="scientific">Aquamicrobium zhengzhouense</name>
    <dbReference type="NCBI Taxonomy" id="2781738"/>
    <lineage>
        <taxon>Bacteria</taxon>
        <taxon>Pseudomonadati</taxon>
        <taxon>Pseudomonadota</taxon>
        <taxon>Alphaproteobacteria</taxon>
        <taxon>Hyphomicrobiales</taxon>
        <taxon>Phyllobacteriaceae</taxon>
        <taxon>Aquamicrobium</taxon>
    </lineage>
</organism>
<dbReference type="Pfam" id="PF00462">
    <property type="entry name" value="Glutaredoxin"/>
    <property type="match status" value="1"/>
</dbReference>
<dbReference type="Proteomes" id="UP000601789">
    <property type="component" value="Unassembled WGS sequence"/>
</dbReference>
<dbReference type="RefSeq" id="WP_198475000.1">
    <property type="nucleotide sequence ID" value="NZ_JADGMQ010000002.1"/>
</dbReference>
<dbReference type="EMBL" id="JADGMQ010000002">
    <property type="protein sequence ID" value="MBI1620058.1"/>
    <property type="molecule type" value="Genomic_DNA"/>
</dbReference>
<dbReference type="InterPro" id="IPR002109">
    <property type="entry name" value="Glutaredoxin"/>
</dbReference>
<evidence type="ECO:0000313" key="3">
    <source>
        <dbReference type="Proteomes" id="UP000601789"/>
    </source>
</evidence>